<sequence length="40" mass="4166">MRSALNIVNLGLIAVLIVAAFSVQARVESSGITPLTVLVE</sequence>
<reference evidence="1 2" key="1">
    <citation type="submission" date="2014-10" db="EMBL/GenBank/DDBJ databases">
        <title>Genome sequence of Ponticoccus sp. strain UMTAT08 isolated from clonal culture of toxic dinoflagellate Alexandrium tamiyavanichii.</title>
        <authorList>
            <person name="Gan H.Y."/>
            <person name="Muhd D.-D."/>
            <person name="Mohd Noor M.E."/>
            <person name="Yeong Y.S."/>
            <person name="Usup G."/>
        </authorList>
    </citation>
    <scope>NUCLEOTIDE SEQUENCE [LARGE SCALE GENOMIC DNA]</scope>
    <source>
        <strain evidence="1 2">UMTAT08</strain>
    </source>
</reference>
<dbReference type="AlphaFoldDB" id="A0A0B3SNQ4"/>
<dbReference type="RefSeq" id="WP_263281699.1">
    <property type="nucleotide sequence ID" value="NZ_AP022337.1"/>
</dbReference>
<comment type="caution">
    <text evidence="1">The sequence shown here is derived from an EMBL/GenBank/DDBJ whole genome shotgun (WGS) entry which is preliminary data.</text>
</comment>
<dbReference type="Proteomes" id="UP000030960">
    <property type="component" value="Unassembled WGS sequence"/>
</dbReference>
<keyword evidence="2" id="KW-1185">Reference proteome</keyword>
<dbReference type="EMBL" id="JSUQ01000013">
    <property type="protein sequence ID" value="KHQ52039.1"/>
    <property type="molecule type" value="Genomic_DNA"/>
</dbReference>
<organism evidence="1 2">
    <name type="scientific">Mameliella alba</name>
    <dbReference type="NCBI Taxonomy" id="561184"/>
    <lineage>
        <taxon>Bacteria</taxon>
        <taxon>Pseudomonadati</taxon>
        <taxon>Pseudomonadota</taxon>
        <taxon>Alphaproteobacteria</taxon>
        <taxon>Rhodobacterales</taxon>
        <taxon>Roseobacteraceae</taxon>
        <taxon>Mameliella</taxon>
    </lineage>
</organism>
<accession>A0A0B3SNQ4</accession>
<dbReference type="GeneID" id="77386082"/>
<protein>
    <submittedName>
        <fullName evidence="1">Uncharacterized protein</fullName>
    </submittedName>
</protein>
<evidence type="ECO:0000313" key="2">
    <source>
        <dbReference type="Proteomes" id="UP000030960"/>
    </source>
</evidence>
<evidence type="ECO:0000313" key="1">
    <source>
        <dbReference type="EMBL" id="KHQ52039.1"/>
    </source>
</evidence>
<name>A0A0B3SNQ4_9RHOB</name>
<proteinExistence type="predicted"/>
<gene>
    <name evidence="1" type="ORF">OA50_03447</name>
</gene>